<dbReference type="GO" id="GO:0010305">
    <property type="term" value="P:leaf vascular tissue pattern formation"/>
    <property type="evidence" value="ECO:0007669"/>
    <property type="project" value="TreeGrafter"/>
</dbReference>
<evidence type="ECO:0000313" key="3">
    <source>
        <dbReference type="EMBL" id="KAK8913909.1"/>
    </source>
</evidence>
<protein>
    <recommendedName>
        <fullName evidence="2">Protein NO VEIN C-terminal domain-containing protein</fullName>
    </recommendedName>
</protein>
<dbReference type="GO" id="GO:0005634">
    <property type="term" value="C:nucleus"/>
    <property type="evidence" value="ECO:0007669"/>
    <property type="project" value="TreeGrafter"/>
</dbReference>
<dbReference type="GO" id="GO:0009793">
    <property type="term" value="P:embryo development ending in seed dormancy"/>
    <property type="evidence" value="ECO:0007669"/>
    <property type="project" value="TreeGrafter"/>
</dbReference>
<evidence type="ECO:0000259" key="2">
    <source>
        <dbReference type="Pfam" id="PF13020"/>
    </source>
</evidence>
<dbReference type="Pfam" id="PF13020">
    <property type="entry name" value="NOV_C"/>
    <property type="match status" value="1"/>
</dbReference>
<dbReference type="PANTHER" id="PTHR32387:SF0">
    <property type="entry name" value="PROTEIN NO VEIN"/>
    <property type="match status" value="1"/>
</dbReference>
<dbReference type="PANTHER" id="PTHR32387">
    <property type="entry name" value="WU:FJ29H11"/>
    <property type="match status" value="1"/>
</dbReference>
<evidence type="ECO:0000256" key="1">
    <source>
        <dbReference type="SAM" id="MobiDB-lite"/>
    </source>
</evidence>
<accession>A0AAP0FTH6</accession>
<feature type="region of interest" description="Disordered" evidence="1">
    <location>
        <begin position="460"/>
        <end position="489"/>
    </location>
</feature>
<dbReference type="InterPro" id="IPR024975">
    <property type="entry name" value="NOV_C"/>
</dbReference>
<proteinExistence type="predicted"/>
<comment type="caution">
    <text evidence="3">The sequence shown here is derived from an EMBL/GenBank/DDBJ whole genome shotgun (WGS) entry which is preliminary data.</text>
</comment>
<keyword evidence="4" id="KW-1185">Reference proteome</keyword>
<organism evidence="3 4">
    <name type="scientific">Platanthera zijinensis</name>
    <dbReference type="NCBI Taxonomy" id="2320716"/>
    <lineage>
        <taxon>Eukaryota</taxon>
        <taxon>Viridiplantae</taxon>
        <taxon>Streptophyta</taxon>
        <taxon>Embryophyta</taxon>
        <taxon>Tracheophyta</taxon>
        <taxon>Spermatophyta</taxon>
        <taxon>Magnoliopsida</taxon>
        <taxon>Liliopsida</taxon>
        <taxon>Asparagales</taxon>
        <taxon>Orchidaceae</taxon>
        <taxon>Orchidoideae</taxon>
        <taxon>Orchideae</taxon>
        <taxon>Orchidinae</taxon>
        <taxon>Platanthera</taxon>
    </lineage>
</organism>
<name>A0AAP0FTH6_9ASPA</name>
<dbReference type="Proteomes" id="UP001418222">
    <property type="component" value="Unassembled WGS sequence"/>
</dbReference>
<reference evidence="3 4" key="1">
    <citation type="journal article" date="2022" name="Nat. Plants">
        <title>Genomes of leafy and leafless Platanthera orchids illuminate the evolution of mycoheterotrophy.</title>
        <authorList>
            <person name="Li M.H."/>
            <person name="Liu K.W."/>
            <person name="Li Z."/>
            <person name="Lu H.C."/>
            <person name="Ye Q.L."/>
            <person name="Zhang D."/>
            <person name="Wang J.Y."/>
            <person name="Li Y.F."/>
            <person name="Zhong Z.M."/>
            <person name="Liu X."/>
            <person name="Yu X."/>
            <person name="Liu D.K."/>
            <person name="Tu X.D."/>
            <person name="Liu B."/>
            <person name="Hao Y."/>
            <person name="Liao X.Y."/>
            <person name="Jiang Y.T."/>
            <person name="Sun W.H."/>
            <person name="Chen J."/>
            <person name="Chen Y.Q."/>
            <person name="Ai Y."/>
            <person name="Zhai J.W."/>
            <person name="Wu S.S."/>
            <person name="Zhou Z."/>
            <person name="Hsiao Y.Y."/>
            <person name="Wu W.L."/>
            <person name="Chen Y.Y."/>
            <person name="Lin Y.F."/>
            <person name="Hsu J.L."/>
            <person name="Li C.Y."/>
            <person name="Wang Z.W."/>
            <person name="Zhao X."/>
            <person name="Zhong W.Y."/>
            <person name="Ma X.K."/>
            <person name="Ma L."/>
            <person name="Huang J."/>
            <person name="Chen G.Z."/>
            <person name="Huang M.Z."/>
            <person name="Huang L."/>
            <person name="Peng D.H."/>
            <person name="Luo Y.B."/>
            <person name="Zou S.Q."/>
            <person name="Chen S.P."/>
            <person name="Lan S."/>
            <person name="Tsai W.C."/>
            <person name="Van de Peer Y."/>
            <person name="Liu Z.J."/>
        </authorList>
    </citation>
    <scope>NUCLEOTIDE SEQUENCE [LARGE SCALE GENOMIC DNA]</scope>
    <source>
        <strain evidence="3">Lor287</strain>
    </source>
</reference>
<dbReference type="InterPro" id="IPR052957">
    <property type="entry name" value="Auxin_embryo_med"/>
</dbReference>
<feature type="compositionally biased region" description="Basic and acidic residues" evidence="1">
    <location>
        <begin position="477"/>
        <end position="489"/>
    </location>
</feature>
<feature type="domain" description="Protein NO VEIN C-terminal" evidence="2">
    <location>
        <begin position="539"/>
        <end position="624"/>
    </location>
</feature>
<evidence type="ECO:0000313" key="4">
    <source>
        <dbReference type="Proteomes" id="UP001418222"/>
    </source>
</evidence>
<dbReference type="EMBL" id="JBBWWQ010000021">
    <property type="protein sequence ID" value="KAK8913909.1"/>
    <property type="molecule type" value="Genomic_DNA"/>
</dbReference>
<gene>
    <name evidence="3" type="ORF">KSP39_PZI024219</name>
</gene>
<sequence>MTKLYTFVRDELSKSKGNIIDFKSNIIIFVPSVSKFEKNDVVPGTFMLPEILYWHDPTGCMEKIREIAGSHSPGSETEFQEFPPLSVLYPGFYDFFVVDCGAPEAPSFRAYLKILRRLSNAALPSEVAHEVFQVFLKWADDFKLELLGSNEVNELKDYLSKSENTVLPTVQDTWVSLNPTFGVIYWTDEEKSIEQYKDFDDVHFLQFGELTAKEREMLRGKVSIFLENIGIRALTDVVFRKAIPYGIANEDYKTSLVNWILPYAQRYLHKMHPDLYFNLKVFEYVNTLKLQVVVVEKLYYKNSIRGRDGPSRKRFACSCLLEENIFYTTQDTDSHALFLELSRFFFHGTPNLHMANFLHIITSKAELGHTEEQIEPFIVDSLKVPPLPKEESLWVLDFSSDLNLEPSLHSRTKHRYTNLPINTISKLSWPPVNWKNSSGLSSTSDSTLHSDGHENVVKKPAEAINLEDGPVPSPADKSSRTDTDFPSKSHETVFRKLPKAINLEDVAVPSMEDEVFTENEILCLKTVENDRSYEAGRQGEMIAYRYFTEKLGEAAVKWLNRDFEMGLPYDLIIEQDSKKVYVEVKSTVSATKNWFHLSTNEWHCAVEKEESFMIARVVLSSAENAKVLIFKNPAKLCRENMLQLALIQPLESENLAS</sequence>
<dbReference type="GO" id="GO:0048364">
    <property type="term" value="P:root development"/>
    <property type="evidence" value="ECO:0007669"/>
    <property type="project" value="TreeGrafter"/>
</dbReference>
<dbReference type="AlphaFoldDB" id="A0AAP0FTH6"/>